<dbReference type="HOGENOM" id="CLU_066192_47_3_11"/>
<dbReference type="CDD" id="cd00093">
    <property type="entry name" value="HTH_XRE"/>
    <property type="match status" value="1"/>
</dbReference>
<dbReference type="PROSITE" id="PS50943">
    <property type="entry name" value="HTH_CROC1"/>
    <property type="match status" value="1"/>
</dbReference>
<keyword evidence="3" id="KW-1185">Reference proteome</keyword>
<dbReference type="AlphaFoldDB" id="E2S7Y4"/>
<gene>
    <name evidence="2" type="ORF">HMPREF0063_10141</name>
</gene>
<sequence length="94" mass="9883">MDIVTPADLGTLVRNSRRERGLTQADLADLAYISRDTVIRIEQGHPRIEIGKALAALAALELALASTSSPHVGGPQQASLAVLDSVFAALHQGD</sequence>
<dbReference type="SMART" id="SM00530">
    <property type="entry name" value="HTH_XRE"/>
    <property type="match status" value="1"/>
</dbReference>
<name>E2S7Y4_9ACTN</name>
<dbReference type="EMBL" id="ACLF03000001">
    <property type="protein sequence ID" value="EFQ84800.1"/>
    <property type="molecule type" value="Genomic_DNA"/>
</dbReference>
<dbReference type="Proteomes" id="UP000003111">
    <property type="component" value="Unassembled WGS sequence"/>
</dbReference>
<evidence type="ECO:0000313" key="3">
    <source>
        <dbReference type="Proteomes" id="UP000003111"/>
    </source>
</evidence>
<dbReference type="Gene3D" id="1.10.260.40">
    <property type="entry name" value="lambda repressor-like DNA-binding domains"/>
    <property type="match status" value="1"/>
</dbReference>
<organism evidence="2 3">
    <name type="scientific">Aeromicrobium marinum DSM 15272</name>
    <dbReference type="NCBI Taxonomy" id="585531"/>
    <lineage>
        <taxon>Bacteria</taxon>
        <taxon>Bacillati</taxon>
        <taxon>Actinomycetota</taxon>
        <taxon>Actinomycetes</taxon>
        <taxon>Propionibacteriales</taxon>
        <taxon>Nocardioidaceae</taxon>
        <taxon>Aeromicrobium</taxon>
    </lineage>
</organism>
<dbReference type="SUPFAM" id="SSF47413">
    <property type="entry name" value="lambda repressor-like DNA-binding domains"/>
    <property type="match status" value="1"/>
</dbReference>
<dbReference type="RefSeq" id="WP_007076708.1">
    <property type="nucleotide sequence ID" value="NZ_CM001024.1"/>
</dbReference>
<proteinExistence type="predicted"/>
<reference evidence="2" key="1">
    <citation type="submission" date="2010-08" db="EMBL/GenBank/DDBJ databases">
        <authorList>
            <person name="Muzny D."/>
            <person name="Qin X."/>
            <person name="Buhay C."/>
            <person name="Dugan-Rocha S."/>
            <person name="Ding Y."/>
            <person name="Chen G."/>
            <person name="Hawes A."/>
            <person name="Holder M."/>
            <person name="Jhangiani S."/>
            <person name="Johnson A."/>
            <person name="Khan Z."/>
            <person name="Li Z."/>
            <person name="Liu W."/>
            <person name="Liu X."/>
            <person name="Perez L."/>
            <person name="Shen H."/>
            <person name="Wang Q."/>
            <person name="Watt J."/>
            <person name="Xi L."/>
            <person name="Xin Y."/>
            <person name="Zhou J."/>
            <person name="Deng J."/>
            <person name="Jiang H."/>
            <person name="Liu Y."/>
            <person name="Qu J."/>
            <person name="Song X.-Z."/>
            <person name="Zhang L."/>
            <person name="Villasana D."/>
            <person name="Johnson A."/>
            <person name="Liu J."/>
            <person name="Liyanage D."/>
            <person name="Lorensuhewa L."/>
            <person name="Robinson T."/>
            <person name="Song A."/>
            <person name="Song B.-B."/>
            <person name="Dinh H."/>
            <person name="Thornton R."/>
            <person name="Coyle M."/>
            <person name="Francisco L."/>
            <person name="Jackson L."/>
            <person name="Javaid M."/>
            <person name="Korchina V."/>
            <person name="Kovar C."/>
            <person name="Mata R."/>
            <person name="Mathew T."/>
            <person name="Ngo R."/>
            <person name="Nguyen L."/>
            <person name="Nguyen N."/>
            <person name="Okwuonu G."/>
            <person name="Ongeri F."/>
            <person name="Pham C."/>
            <person name="Simmons D."/>
            <person name="Wilczek-Boney K."/>
            <person name="Hale W."/>
            <person name="Jakkamsetti A."/>
            <person name="Pham P."/>
            <person name="Ruth R."/>
            <person name="San Lucas F."/>
            <person name="Warren J."/>
            <person name="Zhang J."/>
            <person name="Zhao Z."/>
            <person name="Zhou C."/>
            <person name="Zhu D."/>
            <person name="Lee S."/>
            <person name="Bess C."/>
            <person name="Blankenburg K."/>
            <person name="Forbes L."/>
            <person name="Fu Q."/>
            <person name="Gubbala S."/>
            <person name="Hirani K."/>
            <person name="Jayaseelan J.C."/>
            <person name="Lara F."/>
            <person name="Munidasa M."/>
            <person name="Palculict T."/>
            <person name="Patil S."/>
            <person name="Pu L.-L."/>
            <person name="Saada N."/>
            <person name="Tang L."/>
            <person name="Weissenberger G."/>
            <person name="Zhu Y."/>
            <person name="Hemphill L."/>
            <person name="Shang Y."/>
            <person name="Youmans B."/>
            <person name="Ayvaz T."/>
            <person name="Ross M."/>
            <person name="Santibanez J."/>
            <person name="Aqrawi P."/>
            <person name="Gross S."/>
            <person name="Joshi V."/>
            <person name="Fowler G."/>
            <person name="Nazareth L."/>
            <person name="Reid J."/>
            <person name="Worley K."/>
            <person name="Petrosino J."/>
            <person name="Highlander S."/>
            <person name="Gibbs R."/>
        </authorList>
    </citation>
    <scope>NUCLEOTIDE SEQUENCE [LARGE SCALE GENOMIC DNA]</scope>
    <source>
        <strain evidence="2">DSM 15272</strain>
    </source>
</reference>
<dbReference type="Pfam" id="PF13560">
    <property type="entry name" value="HTH_31"/>
    <property type="match status" value="1"/>
</dbReference>
<dbReference type="InterPro" id="IPR001387">
    <property type="entry name" value="Cro/C1-type_HTH"/>
</dbReference>
<evidence type="ECO:0000259" key="1">
    <source>
        <dbReference type="PROSITE" id="PS50943"/>
    </source>
</evidence>
<accession>E2S7Y4</accession>
<dbReference type="InterPro" id="IPR010982">
    <property type="entry name" value="Lambda_DNA-bd_dom_sf"/>
</dbReference>
<feature type="domain" description="HTH cro/C1-type" evidence="1">
    <location>
        <begin position="13"/>
        <end position="67"/>
    </location>
</feature>
<protein>
    <submittedName>
        <fullName evidence="2">Transcriptional regulator, y4mF family</fullName>
    </submittedName>
</protein>
<comment type="caution">
    <text evidence="2">The sequence shown here is derived from an EMBL/GenBank/DDBJ whole genome shotgun (WGS) entry which is preliminary data.</text>
</comment>
<dbReference type="eggNOG" id="COG1476">
    <property type="taxonomic scope" value="Bacteria"/>
</dbReference>
<dbReference type="STRING" id="585531.HMPREF0063_10141"/>
<dbReference type="GO" id="GO:0003677">
    <property type="term" value="F:DNA binding"/>
    <property type="evidence" value="ECO:0007669"/>
    <property type="project" value="InterPro"/>
</dbReference>
<evidence type="ECO:0000313" key="2">
    <source>
        <dbReference type="EMBL" id="EFQ84800.1"/>
    </source>
</evidence>